<evidence type="ECO:0000313" key="2">
    <source>
        <dbReference type="Proteomes" id="UP000308092"/>
    </source>
</evidence>
<gene>
    <name evidence="1" type="ORF">EYZ11_012037</name>
</gene>
<reference evidence="1 2" key="1">
    <citation type="submission" date="2019-03" db="EMBL/GenBank/DDBJ databases">
        <title>The genome sequence of a newly discovered highly antifungal drug resistant Aspergillus species, Aspergillus tanneri NIH 1004.</title>
        <authorList>
            <person name="Mounaud S."/>
            <person name="Singh I."/>
            <person name="Joardar V."/>
            <person name="Pakala S."/>
            <person name="Pakala S."/>
            <person name="Venepally P."/>
            <person name="Hoover J."/>
            <person name="Nierman W."/>
            <person name="Chung J."/>
            <person name="Losada L."/>
        </authorList>
    </citation>
    <scope>NUCLEOTIDE SEQUENCE [LARGE SCALE GENOMIC DNA]</scope>
    <source>
        <strain evidence="1 2">NIH1004</strain>
    </source>
</reference>
<organism evidence="1 2">
    <name type="scientific">Aspergillus tanneri</name>
    <dbReference type="NCBI Taxonomy" id="1220188"/>
    <lineage>
        <taxon>Eukaryota</taxon>
        <taxon>Fungi</taxon>
        <taxon>Dikarya</taxon>
        <taxon>Ascomycota</taxon>
        <taxon>Pezizomycotina</taxon>
        <taxon>Eurotiomycetes</taxon>
        <taxon>Eurotiomycetidae</taxon>
        <taxon>Eurotiales</taxon>
        <taxon>Aspergillaceae</taxon>
        <taxon>Aspergillus</taxon>
        <taxon>Aspergillus subgen. Circumdati</taxon>
    </lineage>
</organism>
<proteinExistence type="predicted"/>
<dbReference type="EMBL" id="SOSA01000827">
    <property type="protein sequence ID" value="THC88519.1"/>
    <property type="molecule type" value="Genomic_DNA"/>
</dbReference>
<dbReference type="VEuPathDB" id="FungiDB:EYZ11_012037"/>
<name>A0A4S3J194_9EURO</name>
<comment type="caution">
    <text evidence="1">The sequence shown here is derived from an EMBL/GenBank/DDBJ whole genome shotgun (WGS) entry which is preliminary data.</text>
</comment>
<accession>A0A4S3J194</accession>
<protein>
    <submittedName>
        <fullName evidence="1">Uncharacterized protein</fullName>
    </submittedName>
</protein>
<dbReference type="AlphaFoldDB" id="A0A4S3J194"/>
<dbReference type="Proteomes" id="UP000308092">
    <property type="component" value="Unassembled WGS sequence"/>
</dbReference>
<evidence type="ECO:0000313" key="1">
    <source>
        <dbReference type="EMBL" id="THC88519.1"/>
    </source>
</evidence>
<sequence>MYLSIIPPEVAEAEAHRFCAMSGCNG</sequence>
<keyword evidence="2" id="KW-1185">Reference proteome</keyword>